<dbReference type="NCBIfam" id="NF004612">
    <property type="entry name" value="PRK05943.1"/>
    <property type="match status" value="1"/>
</dbReference>
<evidence type="ECO:0000256" key="2">
    <source>
        <dbReference type="ARBA" id="ARBA00022884"/>
    </source>
</evidence>
<dbReference type="InterPro" id="IPR037121">
    <property type="entry name" value="Ribosomal_bL25_C"/>
</dbReference>
<dbReference type="InterPro" id="IPR011035">
    <property type="entry name" value="Ribosomal_bL25/Gln-tRNA_synth"/>
</dbReference>
<dbReference type="PANTHER" id="PTHR33284">
    <property type="entry name" value="RIBOSOMAL PROTEIN L25/GLN-TRNA SYNTHETASE, ANTI-CODON-BINDING DOMAIN-CONTAINING PROTEIN"/>
    <property type="match status" value="1"/>
</dbReference>
<dbReference type="AlphaFoldDB" id="A0A2S5TES2"/>
<evidence type="ECO:0000256" key="3">
    <source>
        <dbReference type="ARBA" id="ARBA00022980"/>
    </source>
</evidence>
<dbReference type="Gene3D" id="2.40.240.10">
    <property type="entry name" value="Ribosomal Protein L25, Chain P"/>
    <property type="match status" value="1"/>
</dbReference>
<protein>
    <recommendedName>
        <fullName evidence="5">Large ribosomal subunit protein bL25</fullName>
    </recommendedName>
    <alternativeName>
        <fullName evidence="5">General stress protein CTC</fullName>
    </alternativeName>
</protein>
<dbReference type="HAMAP" id="MF_01336">
    <property type="entry name" value="Ribosomal_bL25"/>
    <property type="match status" value="1"/>
</dbReference>
<dbReference type="HAMAP" id="MF_01334">
    <property type="entry name" value="Ribosomal_bL25_CTC"/>
    <property type="match status" value="1"/>
</dbReference>
<evidence type="ECO:0000259" key="8">
    <source>
        <dbReference type="Pfam" id="PF14693"/>
    </source>
</evidence>
<evidence type="ECO:0000256" key="5">
    <source>
        <dbReference type="HAMAP-Rule" id="MF_01334"/>
    </source>
</evidence>
<dbReference type="Pfam" id="PF14693">
    <property type="entry name" value="Ribosomal_TL5_C"/>
    <property type="match status" value="1"/>
</dbReference>
<sequence>MKQNFTVIAETRADEGKGASRRLRREGKVPAVLYGGKDKAQSIAVSHNEMWKSLKVEAFYSHILTLTLDGQSQQVVLKALQRHPVDETLIHIDFQRILADQILRRAVPLHFKGADVAPGVKIGGGIVEHHLNQVDVECLPKDLPEFLEIDLSGLELNDVVHLSQIKLPEGVSLAELKHGNDQSVVVIHLPRAAKEEEVAAAPAAAEVPAANQKAPDAKAAAAAPKAAAPKKK</sequence>
<keyword evidence="10" id="KW-1185">Reference proteome</keyword>
<dbReference type="GO" id="GO:0006412">
    <property type="term" value="P:translation"/>
    <property type="evidence" value="ECO:0007669"/>
    <property type="project" value="UniProtKB-UniRule"/>
</dbReference>
<dbReference type="EMBL" id="PSNW01000006">
    <property type="protein sequence ID" value="PPE73479.1"/>
    <property type="molecule type" value="Genomic_DNA"/>
</dbReference>
<dbReference type="InterPro" id="IPR020055">
    <property type="entry name" value="Ribosomal_bL25_short"/>
</dbReference>
<dbReference type="GO" id="GO:0008097">
    <property type="term" value="F:5S rRNA binding"/>
    <property type="evidence" value="ECO:0007669"/>
    <property type="project" value="InterPro"/>
</dbReference>
<feature type="domain" description="Large ribosomal subunit protein bL25 beta" evidence="8">
    <location>
        <begin position="106"/>
        <end position="190"/>
    </location>
</feature>
<accession>A0A2S5TES2</accession>
<dbReference type="InterPro" id="IPR020056">
    <property type="entry name" value="Rbsml_bL25/Gln-tRNA_synth_N"/>
</dbReference>
<dbReference type="Gene3D" id="2.170.120.20">
    <property type="entry name" value="Ribosomal protein L25, beta domain"/>
    <property type="match status" value="1"/>
</dbReference>
<feature type="domain" description="Large ribosomal subunit protein bL25 L25" evidence="7">
    <location>
        <begin position="9"/>
        <end position="94"/>
    </location>
</feature>
<proteinExistence type="inferred from homology"/>
<evidence type="ECO:0000259" key="7">
    <source>
        <dbReference type="Pfam" id="PF01386"/>
    </source>
</evidence>
<evidence type="ECO:0000313" key="9">
    <source>
        <dbReference type="EMBL" id="PPE73479.1"/>
    </source>
</evidence>
<evidence type="ECO:0000256" key="4">
    <source>
        <dbReference type="ARBA" id="ARBA00023274"/>
    </source>
</evidence>
<keyword evidence="3 5" id="KW-0689">Ribosomal protein</keyword>
<comment type="caution">
    <text evidence="9">The sequence shown here is derived from an EMBL/GenBank/DDBJ whole genome shotgun (WGS) entry which is preliminary data.</text>
</comment>
<organism evidence="9 10">
    <name type="scientific">Solimonas fluminis</name>
    <dbReference type="NCBI Taxonomy" id="2086571"/>
    <lineage>
        <taxon>Bacteria</taxon>
        <taxon>Pseudomonadati</taxon>
        <taxon>Pseudomonadota</taxon>
        <taxon>Gammaproteobacteria</taxon>
        <taxon>Nevskiales</taxon>
        <taxon>Nevskiaceae</taxon>
        <taxon>Solimonas</taxon>
    </lineage>
</organism>
<keyword evidence="4 5" id="KW-0687">Ribonucleoprotein</keyword>
<dbReference type="Proteomes" id="UP000238220">
    <property type="component" value="Unassembled WGS sequence"/>
</dbReference>
<dbReference type="OrthoDB" id="9806411at2"/>
<keyword evidence="2 5" id="KW-0694">RNA-binding</keyword>
<dbReference type="PANTHER" id="PTHR33284:SF1">
    <property type="entry name" value="RIBOSOMAL PROTEIN L25_GLN-TRNA SYNTHETASE, ANTI-CODON-BINDING DOMAIN-CONTAINING PROTEIN"/>
    <property type="match status" value="1"/>
</dbReference>
<dbReference type="RefSeq" id="WP_104230541.1">
    <property type="nucleotide sequence ID" value="NZ_PSNW01000006.1"/>
</dbReference>
<feature type="region of interest" description="Disordered" evidence="6">
    <location>
        <begin position="204"/>
        <end position="232"/>
    </location>
</feature>
<dbReference type="InterPro" id="IPR020930">
    <property type="entry name" value="Ribosomal_uL5_bac-type"/>
</dbReference>
<dbReference type="NCBIfam" id="TIGR00731">
    <property type="entry name" value="bL25_bact_ctc"/>
    <property type="match status" value="1"/>
</dbReference>
<comment type="similarity">
    <text evidence="5">Belongs to the bacterial ribosomal protein bL25 family. CTC subfamily.</text>
</comment>
<keyword evidence="1 5" id="KW-0699">rRNA-binding</keyword>
<reference evidence="9 10" key="1">
    <citation type="submission" date="2018-02" db="EMBL/GenBank/DDBJ databases">
        <title>Genome sequencing of Solimonas sp. HR-BB.</title>
        <authorList>
            <person name="Lee Y."/>
            <person name="Jeon C.O."/>
        </authorList>
    </citation>
    <scope>NUCLEOTIDE SEQUENCE [LARGE SCALE GENOMIC DNA]</scope>
    <source>
        <strain evidence="9 10">HR-BB</strain>
    </source>
</reference>
<evidence type="ECO:0000256" key="1">
    <source>
        <dbReference type="ARBA" id="ARBA00022730"/>
    </source>
</evidence>
<comment type="function">
    <text evidence="5">This is one of the proteins that binds to the 5S RNA in the ribosome where it forms part of the central protuberance.</text>
</comment>
<comment type="subunit">
    <text evidence="5">Part of the 50S ribosomal subunit; part of the 5S rRNA/L5/L18/L25 subcomplex. Contacts the 5S rRNA. Binds to the 5S rRNA independently of L5 and L18.</text>
</comment>
<dbReference type="SUPFAM" id="SSF50715">
    <property type="entry name" value="Ribosomal protein L25-like"/>
    <property type="match status" value="1"/>
</dbReference>
<dbReference type="InterPro" id="IPR029751">
    <property type="entry name" value="Ribosomal_L25_dom"/>
</dbReference>
<name>A0A2S5TES2_9GAMM</name>
<dbReference type="InterPro" id="IPR001021">
    <property type="entry name" value="Ribosomal_bL25_long"/>
</dbReference>
<dbReference type="CDD" id="cd00495">
    <property type="entry name" value="Ribosomal_L25_TL5_CTC"/>
    <property type="match status" value="1"/>
</dbReference>
<dbReference type="InterPro" id="IPR020057">
    <property type="entry name" value="Ribosomal_bL25_b-dom"/>
</dbReference>
<evidence type="ECO:0000256" key="6">
    <source>
        <dbReference type="SAM" id="MobiDB-lite"/>
    </source>
</evidence>
<dbReference type="NCBIfam" id="NF004130">
    <property type="entry name" value="PRK05618.1-5"/>
    <property type="match status" value="1"/>
</dbReference>
<gene>
    <name evidence="5" type="primary">rplY</name>
    <name evidence="5" type="synonym">ctc</name>
    <name evidence="9" type="ORF">C3942_11760</name>
</gene>
<dbReference type="NCBIfam" id="NF004128">
    <property type="entry name" value="PRK05618.1-2"/>
    <property type="match status" value="1"/>
</dbReference>
<dbReference type="GO" id="GO:0003735">
    <property type="term" value="F:structural constituent of ribosome"/>
    <property type="evidence" value="ECO:0007669"/>
    <property type="project" value="InterPro"/>
</dbReference>
<dbReference type="Pfam" id="PF01386">
    <property type="entry name" value="Ribosomal_L25p"/>
    <property type="match status" value="1"/>
</dbReference>
<dbReference type="GO" id="GO:0022625">
    <property type="term" value="C:cytosolic large ribosomal subunit"/>
    <property type="evidence" value="ECO:0007669"/>
    <property type="project" value="TreeGrafter"/>
</dbReference>
<evidence type="ECO:0000313" key="10">
    <source>
        <dbReference type="Proteomes" id="UP000238220"/>
    </source>
</evidence>